<feature type="compositionally biased region" description="Polar residues" evidence="2">
    <location>
        <begin position="53"/>
        <end position="66"/>
    </location>
</feature>
<sequence>MGDPEDRGRLERIRAAKRALRKFQQRREQEQGKRGSRTLRASVLLQGADAPTILTQSFKATNSPRSSARESALRAMDASRRRHSRTQSILSDANGPSSRRSSVRMSQQGPPGTRNARRSVHIRNPSVSLPSQLPPPASRRPSSIIFSNNSRSSVIGPTASSQLDPQARAGPADASKRRSRHSRQLSISTRRESFEVMSGRPMGSDSRASYRQSRAGRASVRFSTLEAASVLFNAGVMQKPLPPVPQEWCAGLWEGDNDEGQDRMSALEKLEGRSSHTKRPSTSAPRSETPSWLRPGGEPARSSPALAGAPWEAATPKDTPPVEESLDTLLEVDEEESMQRSRSHAEDAPHRTAEAVRPPKEKGLGEAKRLPTEPPSVEKQDPDSSSDTSRSLRPLRLSTLNSNGTPLLGATRRASTAPVKSARRASNIYYKPSHPAQVVQVEDIARGHQASSSRSAQSSNTSWPLTDAAGSGLFSPKSVSSDSPGRTSIDSNDQTPKRAPRPAQAPEPVLVRLQNELQCIRDRHLGEITELQREVEEVRQVMGAQLASVASARDAAQARVQELETDAAQMRERLEEAEGERDMHLEDVNGWRSRCSDLEQTIQSQQLRSKQEQSWRQAATKRMQTLTNRLKNHESSFDSNSSCSQLGPIGSFSSMSPEGASEHPLDAVPDLPALPEMPSDDEIGGWSMQVARQLSKHAPDNTRTQDLAPETIHLLSDMRQQIMGLYSELKLEQSNHELTRAQLREAKLAHDMQRSASQGSEPPVSTFTPADVQNEERGDAGETPALSTPSSRKQAASRRRRHAFLADDASFSYSSQEPAETTADVLFTSHSRAGSLVGLGLAPPRKSHAHDERADAPSRPEVVTSTKDEPAWPETVQDAAWLDEDHSWPSELQTDHAAHEPSRPSLQRTDSERLTEAVPGTEADAPLASSTSWLPSADAAVDRPQETPPTDLPDADHTHDTSLEQATPRPTDAAFSQECPREAPAAPATETVPEPAPAPEPQPDLGAAPEAEAPAAEAAPVEADSVDTLFAPAGDRASRGGVRESIGALFDSVSAKPSAFDELAEVGEPEKPKEPVAVVPQEAPELDIESAAIEIPANVTKDALEMSPDLEAGDESAWVDEDEPETPEYARPEFIPEWSFEQAMFEAAQDVRVYELSGRKPCSKQSRRGAARVHPPLVEDFFGILNADELKPALPMPSYALDMPPFDPNKLHAQPPVRSAAVHAPQALNAGRSLRSVLGRSAYVDESAPLPPPTTLSMPMSDTVYPEHEPLGGEEGKASNASPFLTQMFSSLKSPWLASEKPVARDDYETQYTSTPEIASAAAFSPKQDTLSSYSPPWPTTPTFSTMDHLAPSIPPPSTPVPRSPETRLASPNSAGQRFIRPDAQTRIPVPTPVWRLNFTLTTATPQARPPFTI</sequence>
<evidence type="ECO:0000256" key="1">
    <source>
        <dbReference type="SAM" id="Coils"/>
    </source>
</evidence>
<dbReference type="Proteomes" id="UP001214603">
    <property type="component" value="Chromosome 1"/>
</dbReference>
<feature type="compositionally biased region" description="Basic and acidic residues" evidence="2">
    <location>
        <begin position="260"/>
        <end position="274"/>
    </location>
</feature>
<feature type="region of interest" description="Disordered" evidence="2">
    <location>
        <begin position="838"/>
        <end position="1041"/>
    </location>
</feature>
<feature type="region of interest" description="Disordered" evidence="2">
    <location>
        <begin position="1245"/>
        <end position="1280"/>
    </location>
</feature>
<feature type="compositionally biased region" description="Basic and acidic residues" evidence="2">
    <location>
        <begin position="849"/>
        <end position="858"/>
    </location>
</feature>
<feature type="region of interest" description="Disordered" evidence="2">
    <location>
        <begin position="252"/>
        <end position="431"/>
    </location>
</feature>
<feature type="compositionally biased region" description="Low complexity" evidence="2">
    <location>
        <begin position="383"/>
        <end position="403"/>
    </location>
</feature>
<feature type="compositionally biased region" description="Basic and acidic residues" evidence="2">
    <location>
        <begin position="337"/>
        <end position="382"/>
    </location>
</feature>
<feature type="compositionally biased region" description="Polar residues" evidence="2">
    <location>
        <begin position="477"/>
        <end position="494"/>
    </location>
</feature>
<keyword evidence="1" id="KW-0175">Coiled coil</keyword>
<feature type="compositionally biased region" description="Pro residues" evidence="2">
    <location>
        <begin position="1353"/>
        <end position="1363"/>
    </location>
</feature>
<feature type="compositionally biased region" description="Low complexity" evidence="2">
    <location>
        <begin position="449"/>
        <end position="459"/>
    </location>
</feature>
<feature type="compositionally biased region" description="Low complexity" evidence="2">
    <location>
        <begin position="1007"/>
        <end position="1023"/>
    </location>
</feature>
<proteinExistence type="predicted"/>
<feature type="compositionally biased region" description="Polar residues" evidence="2">
    <location>
        <begin position="754"/>
        <end position="768"/>
    </location>
</feature>
<feature type="compositionally biased region" description="Polar residues" evidence="2">
    <location>
        <begin position="86"/>
        <end position="96"/>
    </location>
</feature>
<feature type="region of interest" description="Disordered" evidence="2">
    <location>
        <begin position="1319"/>
        <end position="1387"/>
    </location>
</feature>
<protein>
    <submittedName>
        <fullName evidence="3">Uncharacterized protein</fullName>
    </submittedName>
</protein>
<gene>
    <name evidence="3" type="ORF">MOBT1_000531</name>
</gene>
<feature type="region of interest" description="Disordered" evidence="2">
    <location>
        <begin position="1065"/>
        <end position="1089"/>
    </location>
</feature>
<feature type="compositionally biased region" description="Low complexity" evidence="2">
    <location>
        <begin position="139"/>
        <end position="153"/>
    </location>
</feature>
<reference evidence="3" key="1">
    <citation type="submission" date="2023-03" db="EMBL/GenBank/DDBJ databases">
        <title>Mating type loci evolution in Malassezia.</title>
        <authorList>
            <person name="Coelho M.A."/>
        </authorList>
    </citation>
    <scope>NUCLEOTIDE SEQUENCE</scope>
    <source>
        <strain evidence="3">CBS 7876</strain>
    </source>
</reference>
<feature type="compositionally biased region" description="Low complexity" evidence="2">
    <location>
        <begin position="982"/>
        <end position="993"/>
    </location>
</feature>
<accession>A0AAF0IVB8</accession>
<feature type="region of interest" description="Disordered" evidence="2">
    <location>
        <begin position="748"/>
        <end position="801"/>
    </location>
</feature>
<feature type="compositionally biased region" description="Acidic residues" evidence="2">
    <location>
        <begin position="324"/>
        <end position="336"/>
    </location>
</feature>
<organism evidence="3 4">
    <name type="scientific">Malassezia obtusa</name>
    <dbReference type="NCBI Taxonomy" id="76774"/>
    <lineage>
        <taxon>Eukaryota</taxon>
        <taxon>Fungi</taxon>
        <taxon>Dikarya</taxon>
        <taxon>Basidiomycota</taxon>
        <taxon>Ustilaginomycotina</taxon>
        <taxon>Malasseziomycetes</taxon>
        <taxon>Malasseziales</taxon>
        <taxon>Malasseziaceae</taxon>
        <taxon>Malassezia</taxon>
    </lineage>
</organism>
<evidence type="ECO:0000313" key="3">
    <source>
        <dbReference type="EMBL" id="WFD01851.1"/>
    </source>
</evidence>
<feature type="compositionally biased region" description="Acidic residues" evidence="2">
    <location>
        <begin position="1111"/>
        <end position="1126"/>
    </location>
</feature>
<feature type="coiled-coil region" evidence="1">
    <location>
        <begin position="521"/>
        <end position="587"/>
    </location>
</feature>
<feature type="region of interest" description="Disordered" evidence="2">
    <location>
        <begin position="445"/>
        <end position="509"/>
    </location>
</feature>
<keyword evidence="4" id="KW-1185">Reference proteome</keyword>
<evidence type="ECO:0000313" key="4">
    <source>
        <dbReference type="Proteomes" id="UP001214603"/>
    </source>
</evidence>
<feature type="compositionally biased region" description="Polar residues" evidence="2">
    <location>
        <begin position="280"/>
        <end position="290"/>
    </location>
</feature>
<feature type="region of interest" description="Disordered" evidence="2">
    <location>
        <begin position="1109"/>
        <end position="1129"/>
    </location>
</feature>
<feature type="region of interest" description="Disordered" evidence="2">
    <location>
        <begin position="20"/>
        <end position="213"/>
    </location>
</feature>
<evidence type="ECO:0000256" key="2">
    <source>
        <dbReference type="SAM" id="MobiDB-lite"/>
    </source>
</evidence>
<feature type="compositionally biased region" description="Basic and acidic residues" evidence="2">
    <location>
        <begin position="1265"/>
        <end position="1277"/>
    </location>
</feature>
<feature type="compositionally biased region" description="Low complexity" evidence="2">
    <location>
        <begin position="97"/>
        <end position="106"/>
    </location>
</feature>
<dbReference type="EMBL" id="CP119934">
    <property type="protein sequence ID" value="WFD01851.1"/>
    <property type="molecule type" value="Genomic_DNA"/>
</dbReference>
<feature type="compositionally biased region" description="Basic and acidic residues" evidence="2">
    <location>
        <begin position="883"/>
        <end position="902"/>
    </location>
</feature>
<name>A0AAF0IVB8_9BASI</name>